<dbReference type="AlphaFoldDB" id="A0A918QZX5"/>
<dbReference type="Pfam" id="PF18962">
    <property type="entry name" value="Por_Secre_tail"/>
    <property type="match status" value="1"/>
</dbReference>
<evidence type="ECO:0000256" key="1">
    <source>
        <dbReference type="ARBA" id="ARBA00022729"/>
    </source>
</evidence>
<reference evidence="3" key="2">
    <citation type="submission" date="2020-09" db="EMBL/GenBank/DDBJ databases">
        <authorList>
            <person name="Sun Q."/>
            <person name="Kim S."/>
        </authorList>
    </citation>
    <scope>NUCLEOTIDE SEQUENCE</scope>
    <source>
        <strain evidence="3">KCTC 12710</strain>
    </source>
</reference>
<dbReference type="InterPro" id="IPR026444">
    <property type="entry name" value="Secre_tail"/>
</dbReference>
<keyword evidence="4" id="KW-1185">Reference proteome</keyword>
<dbReference type="EMBL" id="BMWZ01000004">
    <property type="protein sequence ID" value="GGZ81758.1"/>
    <property type="molecule type" value="Genomic_DNA"/>
</dbReference>
<dbReference type="NCBIfam" id="TIGR04183">
    <property type="entry name" value="Por_Secre_tail"/>
    <property type="match status" value="1"/>
</dbReference>
<evidence type="ECO:0000313" key="3">
    <source>
        <dbReference type="EMBL" id="GGZ81758.1"/>
    </source>
</evidence>
<organism evidence="3 4">
    <name type="scientific">Algibacter mikhailovii</name>
    <dbReference type="NCBI Taxonomy" id="425498"/>
    <lineage>
        <taxon>Bacteria</taxon>
        <taxon>Pseudomonadati</taxon>
        <taxon>Bacteroidota</taxon>
        <taxon>Flavobacteriia</taxon>
        <taxon>Flavobacteriales</taxon>
        <taxon>Flavobacteriaceae</taxon>
        <taxon>Algibacter</taxon>
    </lineage>
</organism>
<gene>
    <name evidence="3" type="ORF">GCM10007028_19220</name>
</gene>
<name>A0A918QZX5_9FLAO</name>
<keyword evidence="1" id="KW-0732">Signal</keyword>
<comment type="caution">
    <text evidence="3">The sequence shown here is derived from an EMBL/GenBank/DDBJ whole genome shotgun (WGS) entry which is preliminary data.</text>
</comment>
<feature type="domain" description="Secretion system C-terminal sorting" evidence="2">
    <location>
        <begin position="209"/>
        <end position="278"/>
    </location>
</feature>
<proteinExistence type="predicted"/>
<protein>
    <recommendedName>
        <fullName evidence="2">Secretion system C-terminal sorting domain-containing protein</fullName>
    </recommendedName>
</protein>
<accession>A0A918QZX5</accession>
<sequence>MLTISLAQAQTTVTETFTDFKNNFGVPYVDGWSSKDFPYTSGVTGYDYFLNGYLEIPGRRNEGGNPMPGSIRGRAGEVENDEPVRTFLLKATDLPGGVTSITVHTAAFWGTSSTVLRSVKIFVNGEDVGTSPGKTSQGTGDAGDNTLGYADFTVNNLDIDGAFSLDIEAVCTTGDCAGDKPNIAMAQLSWTTKTTLSSQDNVLASGLSVYPNPVSDVLNIKKLSNNVTFKNVVLYDIVGKVVYESNDTQSIHVRDFAKGLYLLKIESQEGGVLNRKILVK</sequence>
<evidence type="ECO:0000313" key="4">
    <source>
        <dbReference type="Proteomes" id="UP000636004"/>
    </source>
</evidence>
<reference evidence="3" key="1">
    <citation type="journal article" date="2014" name="Int. J. Syst. Evol. Microbiol.">
        <title>Complete genome sequence of Corynebacterium casei LMG S-19264T (=DSM 44701T), isolated from a smear-ripened cheese.</title>
        <authorList>
            <consortium name="US DOE Joint Genome Institute (JGI-PGF)"/>
            <person name="Walter F."/>
            <person name="Albersmeier A."/>
            <person name="Kalinowski J."/>
            <person name="Ruckert C."/>
        </authorList>
    </citation>
    <scope>NUCLEOTIDE SEQUENCE</scope>
    <source>
        <strain evidence="3">KCTC 12710</strain>
    </source>
</reference>
<evidence type="ECO:0000259" key="2">
    <source>
        <dbReference type="Pfam" id="PF18962"/>
    </source>
</evidence>
<dbReference type="Proteomes" id="UP000636004">
    <property type="component" value="Unassembled WGS sequence"/>
</dbReference>